<feature type="transmembrane region" description="Helical" evidence="2">
    <location>
        <begin position="34"/>
        <end position="55"/>
    </location>
</feature>
<dbReference type="EMBL" id="BA000043">
    <property type="protein sequence ID" value="BAD77147.1"/>
    <property type="molecule type" value="Genomic_DNA"/>
</dbReference>
<protein>
    <submittedName>
        <fullName evidence="3">Hypothetical conserved protein</fullName>
    </submittedName>
</protein>
<dbReference type="KEGG" id="gka:GK2862"/>
<organism evidence="3 4">
    <name type="scientific">Geobacillus kaustophilus (strain HTA426)</name>
    <dbReference type="NCBI Taxonomy" id="235909"/>
    <lineage>
        <taxon>Bacteria</taxon>
        <taxon>Bacillati</taxon>
        <taxon>Bacillota</taxon>
        <taxon>Bacilli</taxon>
        <taxon>Bacillales</taxon>
        <taxon>Anoxybacillaceae</taxon>
        <taxon>Geobacillus</taxon>
        <taxon>Geobacillus thermoleovorans group</taxon>
    </lineage>
</organism>
<evidence type="ECO:0000256" key="1">
    <source>
        <dbReference type="SAM" id="MobiDB-lite"/>
    </source>
</evidence>
<reference evidence="3 4" key="1">
    <citation type="journal article" date="2004" name="Nucleic Acids Res.">
        <title>Thermoadaptation trait revealed by the genome sequence of thermophilic Geobacillus kaustophilus.</title>
        <authorList>
            <person name="Takami H."/>
            <person name="Takaki Y."/>
            <person name="Chee G.J."/>
            <person name="Nishi S."/>
            <person name="Shimamura S."/>
            <person name="Suzuki H."/>
            <person name="Matsui S."/>
            <person name="Uchiyama I."/>
        </authorList>
    </citation>
    <scope>NUCLEOTIDE SEQUENCE [LARGE SCALE GENOMIC DNA]</scope>
    <source>
        <strain evidence="3 4">HTA426</strain>
    </source>
</reference>
<evidence type="ECO:0000313" key="4">
    <source>
        <dbReference type="Proteomes" id="UP000001172"/>
    </source>
</evidence>
<keyword evidence="2" id="KW-1133">Transmembrane helix</keyword>
<feature type="compositionally biased region" description="Basic and acidic residues" evidence="1">
    <location>
        <begin position="66"/>
        <end position="76"/>
    </location>
</feature>
<sequence>MENVSMDSLPDFTGNMNASSARYGIIKRKKAGVMMYWTLIVCLIIAVVVLVLAVVTTSKAYAYKHTVDPHPNEHGGEQQAGPKQPQ</sequence>
<dbReference type="NCBIfam" id="NF033232">
    <property type="entry name" value="small_YtzI"/>
    <property type="match status" value="1"/>
</dbReference>
<dbReference type="AlphaFoldDB" id="Q5KVY9"/>
<evidence type="ECO:0000256" key="2">
    <source>
        <dbReference type="SAM" id="Phobius"/>
    </source>
</evidence>
<dbReference type="HOGENOM" id="CLU_2734287_0_0_9"/>
<feature type="region of interest" description="Disordered" evidence="1">
    <location>
        <begin position="66"/>
        <end position="86"/>
    </location>
</feature>
<dbReference type="Proteomes" id="UP000001172">
    <property type="component" value="Chromosome"/>
</dbReference>
<keyword evidence="4" id="KW-1185">Reference proteome</keyword>
<gene>
    <name evidence="3" type="ordered locus">GK2862</name>
</gene>
<keyword evidence="2" id="KW-0812">Transmembrane</keyword>
<keyword evidence="2" id="KW-0472">Membrane</keyword>
<proteinExistence type="predicted"/>
<name>Q5KVY9_GEOKA</name>
<dbReference type="eggNOG" id="ENOG5033GYQ">
    <property type="taxonomic scope" value="Bacteria"/>
</dbReference>
<dbReference type="InterPro" id="IPR047753">
    <property type="entry name" value="YtzI-like"/>
</dbReference>
<evidence type="ECO:0000313" key="3">
    <source>
        <dbReference type="EMBL" id="BAD77147.1"/>
    </source>
</evidence>
<accession>Q5KVY9</accession>